<gene>
    <name evidence="2" type="ORF">BN9_106270</name>
</gene>
<proteinExistence type="predicted"/>
<keyword evidence="3" id="KW-1185">Reference proteome</keyword>
<evidence type="ECO:0000256" key="1">
    <source>
        <dbReference type="SAM" id="Phobius"/>
    </source>
</evidence>
<feature type="transmembrane region" description="Helical" evidence="1">
    <location>
        <begin position="15"/>
        <end position="35"/>
    </location>
</feature>
<accession>A0A024GRF7</accession>
<dbReference type="InParanoid" id="A0A024GRF7"/>
<organism evidence="2 3">
    <name type="scientific">Albugo candida</name>
    <dbReference type="NCBI Taxonomy" id="65357"/>
    <lineage>
        <taxon>Eukaryota</taxon>
        <taxon>Sar</taxon>
        <taxon>Stramenopiles</taxon>
        <taxon>Oomycota</taxon>
        <taxon>Peronosporomycetes</taxon>
        <taxon>Albuginales</taxon>
        <taxon>Albuginaceae</taxon>
        <taxon>Albugo</taxon>
    </lineage>
</organism>
<evidence type="ECO:0000313" key="2">
    <source>
        <dbReference type="EMBL" id="CCI49320.1"/>
    </source>
</evidence>
<evidence type="ECO:0000313" key="3">
    <source>
        <dbReference type="Proteomes" id="UP000053237"/>
    </source>
</evidence>
<comment type="caution">
    <text evidence="2">The sequence shown here is derived from an EMBL/GenBank/DDBJ whole genome shotgun (WGS) entry which is preliminary data.</text>
</comment>
<keyword evidence="1" id="KW-0812">Transmembrane</keyword>
<protein>
    <submittedName>
        <fullName evidence="2">Uncharacterized protein</fullName>
    </submittedName>
</protein>
<keyword evidence="1" id="KW-0472">Membrane</keyword>
<keyword evidence="1" id="KW-1133">Transmembrane helix</keyword>
<dbReference type="Proteomes" id="UP000053237">
    <property type="component" value="Unassembled WGS sequence"/>
</dbReference>
<dbReference type="AlphaFoldDB" id="A0A024GRF7"/>
<dbReference type="EMBL" id="CAIX01000289">
    <property type="protein sequence ID" value="CCI49320.1"/>
    <property type="molecule type" value="Genomic_DNA"/>
</dbReference>
<reference evidence="2 3" key="1">
    <citation type="submission" date="2012-05" db="EMBL/GenBank/DDBJ databases">
        <title>Recombination and specialization in a pathogen metapopulation.</title>
        <authorList>
            <person name="Gardiner A."/>
            <person name="Kemen E."/>
            <person name="Schultz-Larsen T."/>
            <person name="MacLean D."/>
            <person name="Van Oosterhout C."/>
            <person name="Jones J.D.G."/>
        </authorList>
    </citation>
    <scope>NUCLEOTIDE SEQUENCE [LARGE SCALE GENOMIC DNA]</scope>
    <source>
        <strain evidence="2 3">Ac Nc2</strain>
    </source>
</reference>
<name>A0A024GRF7_9STRA</name>
<sequence length="119" mass="13874">MVSILSSATSDTADFFFRLLFAVKVKYITALTFFVNTKHLKLKPLTTCHKEYLQQIDSRLDSKPCRKHLYASTSLYCYGFLSSAISLESTFQIRLKEMSKIPYLLWKRYNETSIIIVEK</sequence>